<dbReference type="GO" id="GO:0005524">
    <property type="term" value="F:ATP binding"/>
    <property type="evidence" value="ECO:0007669"/>
    <property type="project" value="UniProtKB-KW"/>
</dbReference>
<reference evidence="11 12" key="1">
    <citation type="submission" date="2019-06" db="EMBL/GenBank/DDBJ databases">
        <authorList>
            <person name="Li M."/>
        </authorList>
    </citation>
    <scope>NUCLEOTIDE SEQUENCE [LARGE SCALE GENOMIC DNA]</scope>
    <source>
        <strain evidence="11 12">BGMRC2036</strain>
    </source>
</reference>
<dbReference type="InterPro" id="IPR006001">
    <property type="entry name" value="Therm_gnt_kin"/>
</dbReference>
<protein>
    <recommendedName>
        <fullName evidence="3 10">Gluconokinase</fullName>
        <ecNumber evidence="3 10">2.7.1.12</ecNumber>
    </recommendedName>
</protein>
<keyword evidence="7 10" id="KW-0067">ATP-binding</keyword>
<keyword evidence="8" id="KW-0311">Gluconate utilization</keyword>
<dbReference type="GO" id="GO:0046316">
    <property type="term" value="F:gluconokinase activity"/>
    <property type="evidence" value="ECO:0007669"/>
    <property type="project" value="UniProtKB-EC"/>
</dbReference>
<dbReference type="Pfam" id="PF13671">
    <property type="entry name" value="AAA_33"/>
    <property type="match status" value="1"/>
</dbReference>
<gene>
    <name evidence="11" type="ORF">FJU08_11835</name>
</gene>
<evidence type="ECO:0000256" key="9">
    <source>
        <dbReference type="ARBA" id="ARBA00048090"/>
    </source>
</evidence>
<accession>A0A506U9I2</accession>
<evidence type="ECO:0000256" key="10">
    <source>
        <dbReference type="RuleBase" id="RU363066"/>
    </source>
</evidence>
<evidence type="ECO:0000256" key="8">
    <source>
        <dbReference type="ARBA" id="ARBA00023064"/>
    </source>
</evidence>
<dbReference type="EC" id="2.7.1.12" evidence="3 10"/>
<evidence type="ECO:0000256" key="2">
    <source>
        <dbReference type="ARBA" id="ARBA00008420"/>
    </source>
</evidence>
<dbReference type="RefSeq" id="WP_141149226.1">
    <property type="nucleotide sequence ID" value="NZ_VHLG01000007.1"/>
</dbReference>
<organism evidence="11 12">
    <name type="scientific">Martelella alba</name>
    <dbReference type="NCBI Taxonomy" id="2590451"/>
    <lineage>
        <taxon>Bacteria</taxon>
        <taxon>Pseudomonadati</taxon>
        <taxon>Pseudomonadota</taxon>
        <taxon>Alphaproteobacteria</taxon>
        <taxon>Hyphomicrobiales</taxon>
        <taxon>Aurantimonadaceae</taxon>
        <taxon>Martelella</taxon>
    </lineage>
</organism>
<dbReference type="CDD" id="cd02021">
    <property type="entry name" value="GntK"/>
    <property type="match status" value="1"/>
</dbReference>
<dbReference type="AlphaFoldDB" id="A0A506U9I2"/>
<dbReference type="GO" id="GO:0019521">
    <property type="term" value="P:D-gluconate metabolic process"/>
    <property type="evidence" value="ECO:0007669"/>
    <property type="project" value="UniProtKB-KW"/>
</dbReference>
<dbReference type="FunFam" id="3.40.50.300:FF:000522">
    <property type="entry name" value="Gluconokinase"/>
    <property type="match status" value="1"/>
</dbReference>
<evidence type="ECO:0000256" key="1">
    <source>
        <dbReference type="ARBA" id="ARBA00004761"/>
    </source>
</evidence>
<comment type="similarity">
    <text evidence="2 10">Belongs to the gluconokinase GntK/GntV family.</text>
</comment>
<name>A0A506U9I2_9HYPH</name>
<evidence type="ECO:0000256" key="3">
    <source>
        <dbReference type="ARBA" id="ARBA00012054"/>
    </source>
</evidence>
<comment type="pathway">
    <text evidence="1">Carbohydrate acid metabolism.</text>
</comment>
<dbReference type="PANTHER" id="PTHR43442:SF3">
    <property type="entry name" value="GLUCONOKINASE-RELATED"/>
    <property type="match status" value="1"/>
</dbReference>
<evidence type="ECO:0000256" key="7">
    <source>
        <dbReference type="ARBA" id="ARBA00022840"/>
    </source>
</evidence>
<keyword evidence="6 10" id="KW-0418">Kinase</keyword>
<sequence length="172" mass="18518">MKTCIVVMGVSGCGKSSAGRRLAERLGAQFVEGDDLHPPANVEKMRAGIALDDDDRAPWLVKVGETLAKASSETGLVIACSALKRAYRDLLRQHAGSDLRFIHLTGSRTLLAERMANRPGHYMPVSLLDSQLSTLEPTTDENDVIDIDCALTPAAIEQASLAFLATNRRSDA</sequence>
<evidence type="ECO:0000256" key="5">
    <source>
        <dbReference type="ARBA" id="ARBA00022741"/>
    </source>
</evidence>
<evidence type="ECO:0000313" key="12">
    <source>
        <dbReference type="Proteomes" id="UP000318801"/>
    </source>
</evidence>
<evidence type="ECO:0000313" key="11">
    <source>
        <dbReference type="EMBL" id="TPW30016.1"/>
    </source>
</evidence>
<dbReference type="InterPro" id="IPR027417">
    <property type="entry name" value="P-loop_NTPase"/>
</dbReference>
<dbReference type="PANTHER" id="PTHR43442">
    <property type="entry name" value="GLUCONOKINASE-RELATED"/>
    <property type="match status" value="1"/>
</dbReference>
<evidence type="ECO:0000256" key="6">
    <source>
        <dbReference type="ARBA" id="ARBA00022777"/>
    </source>
</evidence>
<dbReference type="Proteomes" id="UP000318801">
    <property type="component" value="Unassembled WGS sequence"/>
</dbReference>
<dbReference type="Gene3D" id="3.40.50.300">
    <property type="entry name" value="P-loop containing nucleotide triphosphate hydrolases"/>
    <property type="match status" value="1"/>
</dbReference>
<dbReference type="GO" id="GO:0005737">
    <property type="term" value="C:cytoplasm"/>
    <property type="evidence" value="ECO:0007669"/>
    <property type="project" value="TreeGrafter"/>
</dbReference>
<comment type="caution">
    <text evidence="11">The sequence shown here is derived from an EMBL/GenBank/DDBJ whole genome shotgun (WGS) entry which is preliminary data.</text>
</comment>
<dbReference type="EMBL" id="VHLG01000007">
    <property type="protein sequence ID" value="TPW30016.1"/>
    <property type="molecule type" value="Genomic_DNA"/>
</dbReference>
<proteinExistence type="inferred from homology"/>
<dbReference type="SUPFAM" id="SSF52540">
    <property type="entry name" value="P-loop containing nucleoside triphosphate hydrolases"/>
    <property type="match status" value="1"/>
</dbReference>
<keyword evidence="12" id="KW-1185">Reference proteome</keyword>
<keyword evidence="5 10" id="KW-0547">Nucleotide-binding</keyword>
<comment type="catalytic activity">
    <reaction evidence="9 10">
        <text>D-gluconate + ATP = 6-phospho-D-gluconate + ADP + H(+)</text>
        <dbReference type="Rhea" id="RHEA:19433"/>
        <dbReference type="ChEBI" id="CHEBI:15378"/>
        <dbReference type="ChEBI" id="CHEBI:18391"/>
        <dbReference type="ChEBI" id="CHEBI:30616"/>
        <dbReference type="ChEBI" id="CHEBI:58759"/>
        <dbReference type="ChEBI" id="CHEBI:456216"/>
        <dbReference type="EC" id="2.7.1.12"/>
    </reaction>
</comment>
<dbReference type="NCBIfam" id="TIGR01313">
    <property type="entry name" value="therm_gnt_kin"/>
    <property type="match status" value="1"/>
</dbReference>
<keyword evidence="4 10" id="KW-0808">Transferase</keyword>
<dbReference type="OrthoDB" id="9795716at2"/>
<evidence type="ECO:0000256" key="4">
    <source>
        <dbReference type="ARBA" id="ARBA00022679"/>
    </source>
</evidence>